<proteinExistence type="predicted"/>
<protein>
    <recommendedName>
        <fullName evidence="4">DUF916 domain-containing protein</fullName>
    </recommendedName>
</protein>
<organism evidence="2 3">
    <name type="scientific">Candidatus Nealsonbacteria bacterium CG10_big_fil_rev_8_21_14_0_10_36_24</name>
    <dbReference type="NCBI Taxonomy" id="1974710"/>
    <lineage>
        <taxon>Bacteria</taxon>
        <taxon>Candidatus Nealsoniibacteriota</taxon>
    </lineage>
</organism>
<sequence>MTKFSISLFAAIAVLAGLILAYNSSALTLSPPLYEIGAMPGQTLKTGLKVFNETDKANTFYFEAQNFTAKGEEGDPYFVGEIGKEDLASWIELPGPIHLESGELKQVEFIIKVPEKADPGGHYAAIFLSTSPPSLEEGGAVGLAAKIGTLVLLKIGGEVIEEGRLIEFGLVDGKRIFEHLPIDFLVRVENLGTVHIKPAGTIEIRNIFGIKTVEVKVNIAKMPDGKERPVGNILPESIRKFESSWQASEAENQPETFWQKVKFEKENFAFGRYQAKLDLDYGAENDKKLTAVLSFWVFPWHLILVSFIVLVLVLALLVFSIRRYNRWIIKKSKSKFS</sequence>
<name>A0A2M6NRP4_9BACT</name>
<dbReference type="AlphaFoldDB" id="A0A2M6NRP4"/>
<evidence type="ECO:0000256" key="1">
    <source>
        <dbReference type="SAM" id="Phobius"/>
    </source>
</evidence>
<gene>
    <name evidence="2" type="ORF">COU42_02100</name>
</gene>
<keyword evidence="1" id="KW-0472">Membrane</keyword>
<comment type="caution">
    <text evidence="2">The sequence shown here is derived from an EMBL/GenBank/DDBJ whole genome shotgun (WGS) entry which is preliminary data.</text>
</comment>
<keyword evidence="1" id="KW-0812">Transmembrane</keyword>
<keyword evidence="1" id="KW-1133">Transmembrane helix</keyword>
<reference evidence="3" key="1">
    <citation type="submission" date="2017-09" db="EMBL/GenBank/DDBJ databases">
        <title>Depth-based differentiation of microbial function through sediment-hosted aquifers and enrichment of novel symbionts in the deep terrestrial subsurface.</title>
        <authorList>
            <person name="Probst A.J."/>
            <person name="Ladd B."/>
            <person name="Jarett J.K."/>
            <person name="Geller-Mcgrath D.E."/>
            <person name="Sieber C.M.K."/>
            <person name="Emerson J.B."/>
            <person name="Anantharaman K."/>
            <person name="Thomas B.C."/>
            <person name="Malmstrom R."/>
            <person name="Stieglmeier M."/>
            <person name="Klingl A."/>
            <person name="Woyke T."/>
            <person name="Ryan C.M."/>
            <person name="Banfield J.F."/>
        </authorList>
    </citation>
    <scope>NUCLEOTIDE SEQUENCE [LARGE SCALE GENOMIC DNA]</scope>
</reference>
<feature type="transmembrane region" description="Helical" evidence="1">
    <location>
        <begin position="298"/>
        <end position="321"/>
    </location>
</feature>
<evidence type="ECO:0000313" key="2">
    <source>
        <dbReference type="EMBL" id="PIR72192.1"/>
    </source>
</evidence>
<evidence type="ECO:0000313" key="3">
    <source>
        <dbReference type="Proteomes" id="UP000228756"/>
    </source>
</evidence>
<evidence type="ECO:0008006" key="4">
    <source>
        <dbReference type="Google" id="ProtNLM"/>
    </source>
</evidence>
<dbReference type="EMBL" id="PFCJ01000020">
    <property type="protein sequence ID" value="PIR72192.1"/>
    <property type="molecule type" value="Genomic_DNA"/>
</dbReference>
<accession>A0A2M6NRP4</accession>
<dbReference type="Proteomes" id="UP000228756">
    <property type="component" value="Unassembled WGS sequence"/>
</dbReference>